<feature type="domain" description="AB hydrolase-1" evidence="1">
    <location>
        <begin position="23"/>
        <end position="189"/>
    </location>
</feature>
<keyword evidence="2" id="KW-0378">Hydrolase</keyword>
<comment type="caution">
    <text evidence="2">The sequence shown here is derived from an EMBL/GenBank/DDBJ whole genome shotgun (WGS) entry which is preliminary data.</text>
</comment>
<dbReference type="GO" id="GO:0016787">
    <property type="term" value="F:hydrolase activity"/>
    <property type="evidence" value="ECO:0007669"/>
    <property type="project" value="UniProtKB-KW"/>
</dbReference>
<protein>
    <submittedName>
        <fullName evidence="2">Alpha/beta hydrolase family protein</fullName>
    </submittedName>
</protein>
<dbReference type="AlphaFoldDB" id="A0A4Q7LYU4"/>
<evidence type="ECO:0000313" key="3">
    <source>
        <dbReference type="Proteomes" id="UP000293519"/>
    </source>
</evidence>
<dbReference type="SUPFAM" id="SSF53474">
    <property type="entry name" value="alpha/beta-Hydrolases"/>
    <property type="match status" value="1"/>
</dbReference>
<dbReference type="InterPro" id="IPR000073">
    <property type="entry name" value="AB_hydrolase_1"/>
</dbReference>
<dbReference type="InterPro" id="IPR029058">
    <property type="entry name" value="AB_hydrolase_fold"/>
</dbReference>
<evidence type="ECO:0000259" key="1">
    <source>
        <dbReference type="Pfam" id="PF12697"/>
    </source>
</evidence>
<accession>A0A4Q7LYU4</accession>
<dbReference type="Proteomes" id="UP000293519">
    <property type="component" value="Unassembled WGS sequence"/>
</dbReference>
<keyword evidence="3" id="KW-1185">Reference proteome</keyword>
<gene>
    <name evidence="2" type="ORF">EV141_0761</name>
</gene>
<dbReference type="EMBL" id="SGWW01000001">
    <property type="protein sequence ID" value="RZS59532.1"/>
    <property type="molecule type" value="Genomic_DNA"/>
</dbReference>
<evidence type="ECO:0000313" key="2">
    <source>
        <dbReference type="EMBL" id="RZS59532.1"/>
    </source>
</evidence>
<name>A0A4Q7LYU4_9MICO</name>
<sequence length="200" mass="21428">MLTADAGTFLAIDLLLPVEKQAALLAGELERAPAATVVAHSWGGTLVGIAMAHNGARPAALVLVEPALFDLAPTNESVRDHISVMTDARALADAGDLRGFWNLVKPMMFGAEATDDAWAADEPHAARFARLTVPWGFDLGAALRELPPTLVITGAWWDGYEAIAHALVQRGAEHVKLSGAGHRPQDLPDFTRMLDDWQSH</sequence>
<proteinExistence type="predicted"/>
<dbReference type="Gene3D" id="3.40.50.1820">
    <property type="entry name" value="alpha/beta hydrolase"/>
    <property type="match status" value="1"/>
</dbReference>
<reference evidence="2 3" key="1">
    <citation type="journal article" date="2015" name="Stand. Genomic Sci.">
        <title>Genomic Encyclopedia of Bacterial and Archaeal Type Strains, Phase III: the genomes of soil and plant-associated and newly described type strains.</title>
        <authorList>
            <person name="Whitman W.B."/>
            <person name="Woyke T."/>
            <person name="Klenk H.P."/>
            <person name="Zhou Y."/>
            <person name="Lilburn T.G."/>
            <person name="Beck B.J."/>
            <person name="De Vos P."/>
            <person name="Vandamme P."/>
            <person name="Eisen J.A."/>
            <person name="Garrity G."/>
            <person name="Hugenholtz P."/>
            <person name="Kyrpides N.C."/>
        </authorList>
    </citation>
    <scope>NUCLEOTIDE SEQUENCE [LARGE SCALE GENOMIC DNA]</scope>
    <source>
        <strain evidence="2 3">CV2</strain>
    </source>
</reference>
<dbReference type="Pfam" id="PF12697">
    <property type="entry name" value="Abhydrolase_6"/>
    <property type="match status" value="1"/>
</dbReference>
<organism evidence="2 3">
    <name type="scientific">Microcella putealis</name>
    <dbReference type="NCBI Taxonomy" id="337005"/>
    <lineage>
        <taxon>Bacteria</taxon>
        <taxon>Bacillati</taxon>
        <taxon>Actinomycetota</taxon>
        <taxon>Actinomycetes</taxon>
        <taxon>Micrococcales</taxon>
        <taxon>Microbacteriaceae</taxon>
        <taxon>Microcella</taxon>
    </lineage>
</organism>